<dbReference type="InterPro" id="IPR035386">
    <property type="entry name" value="Arm-DNA-bind_5"/>
</dbReference>
<keyword evidence="3 5" id="KW-0238">DNA-binding</keyword>
<reference evidence="8" key="1">
    <citation type="submission" date="2022-10" db="EMBL/GenBank/DDBJ databases">
        <title>Gaoshiqiia sediminis gen. nov., sp. nov., isolated from coastal sediment.</title>
        <authorList>
            <person name="Yu W.X."/>
            <person name="Mu D.S."/>
            <person name="Du J.Z."/>
            <person name="Liang Y.Q."/>
        </authorList>
    </citation>
    <scope>NUCLEOTIDE SEQUENCE</scope>
    <source>
        <strain evidence="8">A06</strain>
    </source>
</reference>
<dbReference type="PANTHER" id="PTHR30349">
    <property type="entry name" value="PHAGE INTEGRASE-RELATED"/>
    <property type="match status" value="1"/>
</dbReference>
<dbReference type="SUPFAM" id="SSF56349">
    <property type="entry name" value="DNA breaking-rejoining enzymes"/>
    <property type="match status" value="1"/>
</dbReference>
<keyword evidence="4" id="KW-0233">DNA recombination</keyword>
<dbReference type="InterPro" id="IPR002104">
    <property type="entry name" value="Integrase_catalytic"/>
</dbReference>
<evidence type="ECO:0000259" key="6">
    <source>
        <dbReference type="PROSITE" id="PS51898"/>
    </source>
</evidence>
<dbReference type="Pfam" id="PF00589">
    <property type="entry name" value="Phage_integrase"/>
    <property type="match status" value="1"/>
</dbReference>
<dbReference type="PROSITE" id="PS51900">
    <property type="entry name" value="CB"/>
    <property type="match status" value="1"/>
</dbReference>
<keyword evidence="2" id="KW-0229">DNA integration</keyword>
<evidence type="ECO:0000256" key="2">
    <source>
        <dbReference type="ARBA" id="ARBA00022908"/>
    </source>
</evidence>
<dbReference type="PROSITE" id="PS51898">
    <property type="entry name" value="TYR_RECOMBINASE"/>
    <property type="match status" value="1"/>
</dbReference>
<comment type="similarity">
    <text evidence="1">Belongs to the 'phage' integrase family.</text>
</comment>
<evidence type="ECO:0000256" key="4">
    <source>
        <dbReference type="ARBA" id="ARBA00023172"/>
    </source>
</evidence>
<dbReference type="CDD" id="cd01185">
    <property type="entry name" value="INTN1_C_like"/>
    <property type="match status" value="1"/>
</dbReference>
<dbReference type="PANTHER" id="PTHR30349:SF64">
    <property type="entry name" value="PROPHAGE INTEGRASE INTD-RELATED"/>
    <property type="match status" value="1"/>
</dbReference>
<proteinExistence type="inferred from homology"/>
<sequence length="414" mass="48826">MSTKVSTAIVLFKKRQKKNGKYPVKLRLTHDRKQMYYNIDTKNRVYEFTEEEFEKITSPKPRGEYKEIQIEFSLIEEKAQKVIKSMNNDFSFEEFKANMGISGSDKKNVFHYLDIKINAASINGYGDKSAKPLKTSLQQFFKREKNLDFKEVTIAKLQEFEQFMRDKGIRPSTYYRYVASLRSIFIMAHKENSIPTTIYPFGRHKYLAPQFVTTKRSLKLNEIEKIYNYRPEPYSQEEEAKDYWLFTYLCNGINMVDMCHLKYQDIGKDYITFIRKKTEHSSAVKRPITVPLTQDIREIIERQGNKDKSPDNYVFPVIQDGLTHKQKTYKIAWRVRKTNVYIQKIGTKLEIDKHLTTYTARHSFATILKRSGVSTEFISESLGHSNLKITETYLDSFENDHKLEIAKHLTAFKK</sequence>
<dbReference type="InterPro" id="IPR025269">
    <property type="entry name" value="SAM-like_dom"/>
</dbReference>
<gene>
    <name evidence="8" type="ORF">N2K84_13075</name>
</gene>
<dbReference type="Proteomes" id="UP001163821">
    <property type="component" value="Unassembled WGS sequence"/>
</dbReference>
<evidence type="ECO:0000259" key="7">
    <source>
        <dbReference type="PROSITE" id="PS51900"/>
    </source>
</evidence>
<dbReference type="InterPro" id="IPR010998">
    <property type="entry name" value="Integrase_recombinase_N"/>
</dbReference>
<evidence type="ECO:0000256" key="5">
    <source>
        <dbReference type="PROSITE-ProRule" id="PRU01248"/>
    </source>
</evidence>
<dbReference type="Gene3D" id="1.10.443.10">
    <property type="entry name" value="Intergrase catalytic core"/>
    <property type="match status" value="1"/>
</dbReference>
<dbReference type="InterPro" id="IPR044068">
    <property type="entry name" value="CB"/>
</dbReference>
<dbReference type="EMBL" id="JAPAAF010000020">
    <property type="protein sequence ID" value="MCW0483669.1"/>
    <property type="molecule type" value="Genomic_DNA"/>
</dbReference>
<dbReference type="GO" id="GO:0006310">
    <property type="term" value="P:DNA recombination"/>
    <property type="evidence" value="ECO:0007669"/>
    <property type="project" value="UniProtKB-KW"/>
</dbReference>
<dbReference type="Pfam" id="PF13102">
    <property type="entry name" value="Phage_int_SAM_5"/>
    <property type="match status" value="1"/>
</dbReference>
<dbReference type="InterPro" id="IPR013762">
    <property type="entry name" value="Integrase-like_cat_sf"/>
</dbReference>
<evidence type="ECO:0000313" key="9">
    <source>
        <dbReference type="Proteomes" id="UP001163821"/>
    </source>
</evidence>
<dbReference type="GO" id="GO:0003677">
    <property type="term" value="F:DNA binding"/>
    <property type="evidence" value="ECO:0007669"/>
    <property type="project" value="UniProtKB-UniRule"/>
</dbReference>
<evidence type="ECO:0000256" key="1">
    <source>
        <dbReference type="ARBA" id="ARBA00008857"/>
    </source>
</evidence>
<accession>A0AA41Y805</accession>
<comment type="caution">
    <text evidence="8">The sequence shown here is derived from an EMBL/GenBank/DDBJ whole genome shotgun (WGS) entry which is preliminary data.</text>
</comment>
<dbReference type="Pfam" id="PF17293">
    <property type="entry name" value="Arm-DNA-bind_5"/>
    <property type="match status" value="1"/>
</dbReference>
<dbReference type="GO" id="GO:0015074">
    <property type="term" value="P:DNA integration"/>
    <property type="evidence" value="ECO:0007669"/>
    <property type="project" value="UniProtKB-KW"/>
</dbReference>
<dbReference type="InterPro" id="IPR050090">
    <property type="entry name" value="Tyrosine_recombinase_XerCD"/>
</dbReference>
<dbReference type="Gene3D" id="1.10.150.130">
    <property type="match status" value="1"/>
</dbReference>
<organism evidence="8 9">
    <name type="scientific">Gaoshiqia sediminis</name>
    <dbReference type="NCBI Taxonomy" id="2986998"/>
    <lineage>
        <taxon>Bacteria</taxon>
        <taxon>Pseudomonadati</taxon>
        <taxon>Bacteroidota</taxon>
        <taxon>Bacteroidia</taxon>
        <taxon>Marinilabiliales</taxon>
        <taxon>Prolixibacteraceae</taxon>
        <taxon>Gaoshiqia</taxon>
    </lineage>
</organism>
<evidence type="ECO:0000313" key="8">
    <source>
        <dbReference type="EMBL" id="MCW0483669.1"/>
    </source>
</evidence>
<feature type="domain" description="Core-binding (CB)" evidence="7">
    <location>
        <begin position="103"/>
        <end position="189"/>
    </location>
</feature>
<dbReference type="RefSeq" id="WP_282592271.1">
    <property type="nucleotide sequence ID" value="NZ_JAPAAF010000020.1"/>
</dbReference>
<name>A0AA41Y805_9BACT</name>
<evidence type="ECO:0000256" key="3">
    <source>
        <dbReference type="ARBA" id="ARBA00023125"/>
    </source>
</evidence>
<dbReference type="InterPro" id="IPR011010">
    <property type="entry name" value="DNA_brk_join_enz"/>
</dbReference>
<keyword evidence="9" id="KW-1185">Reference proteome</keyword>
<feature type="domain" description="Tyr recombinase" evidence="6">
    <location>
        <begin position="213"/>
        <end position="407"/>
    </location>
</feature>
<dbReference type="AlphaFoldDB" id="A0AA41Y805"/>
<protein>
    <submittedName>
        <fullName evidence="8">Site-specific integrase</fullName>
    </submittedName>
</protein>